<protein>
    <recommendedName>
        <fullName evidence="4">DUF4239 domain-containing protein</fullName>
    </recommendedName>
</protein>
<keyword evidence="3" id="KW-1185">Reference proteome</keyword>
<feature type="transmembrane region" description="Helical" evidence="1">
    <location>
        <begin position="50"/>
        <end position="69"/>
    </location>
</feature>
<keyword evidence="1" id="KW-0472">Membrane</keyword>
<keyword evidence="1" id="KW-1133">Transmembrane helix</keyword>
<gene>
    <name evidence="2" type="ORF">GCM10022388_22980</name>
</gene>
<feature type="transmembrane region" description="Helical" evidence="1">
    <location>
        <begin position="215"/>
        <end position="233"/>
    </location>
</feature>
<dbReference type="Pfam" id="PF14023">
    <property type="entry name" value="Bestrophin-like"/>
    <property type="match status" value="1"/>
</dbReference>
<reference evidence="3" key="1">
    <citation type="journal article" date="2019" name="Int. J. Syst. Evol. Microbiol.">
        <title>The Global Catalogue of Microorganisms (GCM) 10K type strain sequencing project: providing services to taxonomists for standard genome sequencing and annotation.</title>
        <authorList>
            <consortium name="The Broad Institute Genomics Platform"/>
            <consortium name="The Broad Institute Genome Sequencing Center for Infectious Disease"/>
            <person name="Wu L."/>
            <person name="Ma J."/>
        </authorList>
    </citation>
    <scope>NUCLEOTIDE SEQUENCE [LARGE SCALE GENOMIC DNA]</scope>
    <source>
        <strain evidence="3">JCM 17068</strain>
    </source>
</reference>
<name>A0ABP7UYN5_9FLAO</name>
<feature type="transmembrane region" description="Helical" evidence="1">
    <location>
        <begin position="188"/>
        <end position="209"/>
    </location>
</feature>
<proteinExistence type="predicted"/>
<evidence type="ECO:0008006" key="4">
    <source>
        <dbReference type="Google" id="ProtNLM"/>
    </source>
</evidence>
<evidence type="ECO:0000313" key="3">
    <source>
        <dbReference type="Proteomes" id="UP001500426"/>
    </source>
</evidence>
<evidence type="ECO:0000256" key="1">
    <source>
        <dbReference type="SAM" id="Phobius"/>
    </source>
</evidence>
<sequence length="260" mass="29885">MSYLNEIDAWKISLILMFVTFALTVFGYKLGKLKLRKLKATTSTESSSSFGSLSGLLFLLLAFTFSMSVTRYDTRRQIIIEEANTISTAILRADLYPEKERESFRNDFKQYVEARINYYNAGRDIEKIKHSNRQSQAISTNLWKRASGLSRDYSNTDATRQMIPALNEMFDITTTRAAAEKAKVPDSIIWLLFLLAGIASFYSGYLAALKGNIDWLIEFVFCIMISITILFIFDLDRPFRGFVTLDESNKSMIELRNYFN</sequence>
<dbReference type="InterPro" id="IPR025333">
    <property type="entry name" value="DUF4239"/>
</dbReference>
<keyword evidence="1" id="KW-0812">Transmembrane</keyword>
<accession>A0ABP7UYN5</accession>
<comment type="caution">
    <text evidence="2">The sequence shown here is derived from an EMBL/GenBank/DDBJ whole genome shotgun (WGS) entry which is preliminary data.</text>
</comment>
<evidence type="ECO:0000313" key="2">
    <source>
        <dbReference type="EMBL" id="GAA4055780.1"/>
    </source>
</evidence>
<dbReference type="Proteomes" id="UP001500426">
    <property type="component" value="Unassembled WGS sequence"/>
</dbReference>
<feature type="transmembrane region" description="Helical" evidence="1">
    <location>
        <begin position="12"/>
        <end position="30"/>
    </location>
</feature>
<dbReference type="EMBL" id="BAABCS010000020">
    <property type="protein sequence ID" value="GAA4055780.1"/>
    <property type="molecule type" value="Genomic_DNA"/>
</dbReference>
<dbReference type="RefSeq" id="WP_345094727.1">
    <property type="nucleotide sequence ID" value="NZ_BAABCS010000020.1"/>
</dbReference>
<organism evidence="2 3">
    <name type="scientific">Flavobacterium chungnamense</name>
    <dbReference type="NCBI Taxonomy" id="706182"/>
    <lineage>
        <taxon>Bacteria</taxon>
        <taxon>Pseudomonadati</taxon>
        <taxon>Bacteroidota</taxon>
        <taxon>Flavobacteriia</taxon>
        <taxon>Flavobacteriales</taxon>
        <taxon>Flavobacteriaceae</taxon>
        <taxon>Flavobacterium</taxon>
    </lineage>
</organism>